<dbReference type="EMBL" id="CAJNOT010000265">
    <property type="protein sequence ID" value="CAF0919476.1"/>
    <property type="molecule type" value="Genomic_DNA"/>
</dbReference>
<feature type="binding site" evidence="6">
    <location>
        <position position="270"/>
    </location>
    <ligand>
        <name>Zn(2+)</name>
        <dbReference type="ChEBI" id="CHEBI:29105"/>
    </ligand>
</feature>
<dbReference type="InterPro" id="IPR004254">
    <property type="entry name" value="AdipoR/HlyIII-related"/>
</dbReference>
<proteinExistence type="inferred from homology"/>
<dbReference type="PANTHER" id="PTHR20855:SF15">
    <property type="entry name" value="PROGESTIN AND ADIPOQ RECEPTOR FAMILY MEMBER 3"/>
    <property type="match status" value="1"/>
</dbReference>
<evidence type="ECO:0000313" key="9">
    <source>
        <dbReference type="EMBL" id="CAF3962971.1"/>
    </source>
</evidence>
<feature type="transmembrane region" description="Helical" evidence="7">
    <location>
        <begin position="232"/>
        <end position="252"/>
    </location>
</feature>
<feature type="transmembrane region" description="Helical" evidence="7">
    <location>
        <begin position="70"/>
        <end position="91"/>
    </location>
</feature>
<dbReference type="Pfam" id="PF03006">
    <property type="entry name" value="HlyIII"/>
    <property type="match status" value="1"/>
</dbReference>
<feature type="transmembrane region" description="Helical" evidence="7">
    <location>
        <begin position="272"/>
        <end position="292"/>
    </location>
</feature>
<comment type="caution">
    <text evidence="9">The sequence shown here is derived from an EMBL/GenBank/DDBJ whole genome shotgun (WGS) entry which is preliminary data.</text>
</comment>
<feature type="transmembrane region" description="Helical" evidence="7">
    <location>
        <begin position="169"/>
        <end position="188"/>
    </location>
</feature>
<dbReference type="EMBL" id="CAJOBD010003720">
    <property type="protein sequence ID" value="CAF3962971.1"/>
    <property type="molecule type" value="Genomic_DNA"/>
</dbReference>
<keyword evidence="5 7" id="KW-0472">Membrane</keyword>
<keyword evidence="6" id="KW-0479">Metal-binding</keyword>
<evidence type="ECO:0000256" key="5">
    <source>
        <dbReference type="ARBA" id="ARBA00023136"/>
    </source>
</evidence>
<reference evidence="9" key="1">
    <citation type="submission" date="2021-02" db="EMBL/GenBank/DDBJ databases">
        <authorList>
            <person name="Nowell W R."/>
        </authorList>
    </citation>
    <scope>NUCLEOTIDE SEQUENCE</scope>
</reference>
<accession>A0A819LDP3</accession>
<name>A0A819LDP3_9BILA</name>
<dbReference type="Proteomes" id="UP000663864">
    <property type="component" value="Unassembled WGS sequence"/>
</dbReference>
<evidence type="ECO:0000256" key="1">
    <source>
        <dbReference type="ARBA" id="ARBA00004141"/>
    </source>
</evidence>
<evidence type="ECO:0000256" key="4">
    <source>
        <dbReference type="ARBA" id="ARBA00022989"/>
    </source>
</evidence>
<feature type="binding site" evidence="6">
    <location>
        <position position="274"/>
    </location>
    <ligand>
        <name>Zn(2+)</name>
        <dbReference type="ChEBI" id="CHEBI:29105"/>
    </ligand>
</feature>
<keyword evidence="4 7" id="KW-1133">Transmembrane helix</keyword>
<protein>
    <submittedName>
        <fullName evidence="9">Uncharacterized protein</fullName>
    </submittedName>
</protein>
<keyword evidence="6" id="KW-0862">Zinc</keyword>
<dbReference type="GO" id="GO:0038023">
    <property type="term" value="F:signaling receptor activity"/>
    <property type="evidence" value="ECO:0007669"/>
    <property type="project" value="TreeGrafter"/>
</dbReference>
<feature type="binding site" evidence="6">
    <location>
        <position position="124"/>
    </location>
    <ligand>
        <name>Zn(2+)</name>
        <dbReference type="ChEBI" id="CHEBI:29105"/>
    </ligand>
</feature>
<evidence type="ECO:0000313" key="10">
    <source>
        <dbReference type="Proteomes" id="UP000663836"/>
    </source>
</evidence>
<evidence type="ECO:0000256" key="6">
    <source>
        <dbReference type="PIRSR" id="PIRSR604254-1"/>
    </source>
</evidence>
<comment type="similarity">
    <text evidence="2">Belongs to the ADIPOR family.</text>
</comment>
<gene>
    <name evidence="9" type="ORF">JBS370_LOCUS24196</name>
    <name evidence="8" type="ORF">ZHD862_LOCUS8315</name>
</gene>
<feature type="transmembrane region" description="Helical" evidence="7">
    <location>
        <begin position="103"/>
        <end position="125"/>
    </location>
</feature>
<dbReference type="GO" id="GO:0016020">
    <property type="term" value="C:membrane"/>
    <property type="evidence" value="ECO:0007669"/>
    <property type="project" value="UniProtKB-SubCell"/>
</dbReference>
<dbReference type="Proteomes" id="UP000663836">
    <property type="component" value="Unassembled WGS sequence"/>
</dbReference>
<sequence>MFKDILRNRKFDKIVYQHENKSNKLRLYSFEMIPEYLQSNPYIRTGYRYGLNFIGCLFSLFYLNNESINVWSHLIGAGVFLYFFFRDIYIGNALPFLKSTSDYYFFLLYTFSVVICMFGSVLFHLFGCMSSRIFADFLKLDLCGIGISILGCYLYGLHITFECYHDWRIRYETIIICITFIAVIYYVHAVKQYITRNIHISLFVIISLLGFLPGLHWYCLHGGWSNRFVQHFFPKLFVLYGILGIGTIVYLTKFPERFFPGYFDFIFASHQIWHISSLCAFIWWYVNGIELLQYRRRNPCHTLHK</sequence>
<dbReference type="AlphaFoldDB" id="A0A819LDP3"/>
<feature type="transmembrane region" description="Helical" evidence="7">
    <location>
        <begin position="137"/>
        <end position="157"/>
    </location>
</feature>
<evidence type="ECO:0000256" key="3">
    <source>
        <dbReference type="ARBA" id="ARBA00022692"/>
    </source>
</evidence>
<dbReference type="PANTHER" id="PTHR20855">
    <property type="entry name" value="ADIPOR/PROGESTIN RECEPTOR-RELATED"/>
    <property type="match status" value="1"/>
</dbReference>
<evidence type="ECO:0000313" key="8">
    <source>
        <dbReference type="EMBL" id="CAF0919476.1"/>
    </source>
</evidence>
<keyword evidence="3 7" id="KW-0812">Transmembrane</keyword>
<evidence type="ECO:0000256" key="2">
    <source>
        <dbReference type="ARBA" id="ARBA00007018"/>
    </source>
</evidence>
<feature type="transmembrane region" description="Helical" evidence="7">
    <location>
        <begin position="46"/>
        <end position="64"/>
    </location>
</feature>
<comment type="subcellular location">
    <subcellularLocation>
        <location evidence="1">Membrane</location>
        <topology evidence="1">Multi-pass membrane protein</topology>
    </subcellularLocation>
</comment>
<organism evidence="9 10">
    <name type="scientific">Rotaria sordida</name>
    <dbReference type="NCBI Taxonomy" id="392033"/>
    <lineage>
        <taxon>Eukaryota</taxon>
        <taxon>Metazoa</taxon>
        <taxon>Spiralia</taxon>
        <taxon>Gnathifera</taxon>
        <taxon>Rotifera</taxon>
        <taxon>Eurotatoria</taxon>
        <taxon>Bdelloidea</taxon>
        <taxon>Philodinida</taxon>
        <taxon>Philodinidae</taxon>
        <taxon>Rotaria</taxon>
    </lineage>
</organism>
<dbReference type="GO" id="GO:0046872">
    <property type="term" value="F:metal ion binding"/>
    <property type="evidence" value="ECO:0007669"/>
    <property type="project" value="UniProtKB-KW"/>
</dbReference>
<feature type="transmembrane region" description="Helical" evidence="7">
    <location>
        <begin position="200"/>
        <end position="220"/>
    </location>
</feature>
<evidence type="ECO:0000256" key="7">
    <source>
        <dbReference type="SAM" id="Phobius"/>
    </source>
</evidence>